<reference evidence="1" key="1">
    <citation type="submission" date="2020-10" db="EMBL/GenBank/DDBJ databases">
        <authorList>
            <person name="Han B."/>
            <person name="Lu T."/>
            <person name="Zhao Q."/>
            <person name="Huang X."/>
            <person name="Zhao Y."/>
        </authorList>
    </citation>
    <scope>NUCLEOTIDE SEQUENCE</scope>
</reference>
<sequence>MNPLDAKLILDALDKLFAEQNARWDRRFADLDAAWDRRLAPRSGARAAGEQRDAAVALGVGTPEQNSAAQSVIADNGGGLFEPHDHDTTEHIYCNERPSAAQYDAPHPAPIPEERVLDLSASDTPFGSVFSGTAGEAASTVQWIDDALNVPASHPIESGSEVFGYDTVTPHLSSASIVASVSPARMLLQSASAGFCIDAAPSNTADYVLTKCSMYCRSGFTSMLTTALSSSTPTWVSAVVVNSFDKRPWPQPSQAQPSFNLVDEGSASWCSTCLWKHGWPPPAHRDHRSVPVVIVRSWKGKMMVTVWNFLAMTEEATQWQCDGLCPVALFEGSELENIGKEFNCRILLGLAAATTTVRPKSYSVVSRLQQPWFQSPLLLIWHWKPPWLSSVQRLISGAAKLQPMPWLRSVRQAISCWTGLHIIYFCLPPAQIINMGCSQPKLKSDLMIVTSMDSITPALWPMSFIPLIQEHTQQRHGGVCRTSLLQRFDPGNTEHGRQLIQGPRFWQADIAKLQFCVISSGSMRGSSQYVMLRRLLDSATSPRKVQMHAQLTVTWSSPIWACCSAVLWFPLPSSLQQKYGVWLSAFRVQAFQLQSLVVDRCGIGEDDSIIYGKKSTGAHEGQCLDVPAGGSSLLYIQKSGKQDEKSELKFLNLYGQYGA</sequence>
<protein>
    <submittedName>
        <fullName evidence="1">Uncharacterized protein</fullName>
    </submittedName>
</protein>
<keyword evidence="2" id="KW-1185">Reference proteome</keyword>
<dbReference type="Proteomes" id="UP000604825">
    <property type="component" value="Unassembled WGS sequence"/>
</dbReference>
<proteinExistence type="predicted"/>
<dbReference type="EMBL" id="CAJGYO010000001">
    <property type="protein sequence ID" value="CAD6205848.1"/>
    <property type="molecule type" value="Genomic_DNA"/>
</dbReference>
<evidence type="ECO:0000313" key="1">
    <source>
        <dbReference type="EMBL" id="CAD6205848.1"/>
    </source>
</evidence>
<organism evidence="1 2">
    <name type="scientific">Miscanthus lutarioriparius</name>
    <dbReference type="NCBI Taxonomy" id="422564"/>
    <lineage>
        <taxon>Eukaryota</taxon>
        <taxon>Viridiplantae</taxon>
        <taxon>Streptophyta</taxon>
        <taxon>Embryophyta</taxon>
        <taxon>Tracheophyta</taxon>
        <taxon>Spermatophyta</taxon>
        <taxon>Magnoliopsida</taxon>
        <taxon>Liliopsida</taxon>
        <taxon>Poales</taxon>
        <taxon>Poaceae</taxon>
        <taxon>PACMAD clade</taxon>
        <taxon>Panicoideae</taxon>
        <taxon>Andropogonodae</taxon>
        <taxon>Andropogoneae</taxon>
        <taxon>Saccharinae</taxon>
        <taxon>Miscanthus</taxon>
    </lineage>
</organism>
<accession>A0A811MG78</accession>
<comment type="caution">
    <text evidence="1">The sequence shown here is derived from an EMBL/GenBank/DDBJ whole genome shotgun (WGS) entry which is preliminary data.</text>
</comment>
<name>A0A811MG78_9POAL</name>
<dbReference type="AlphaFoldDB" id="A0A811MG78"/>
<gene>
    <name evidence="1" type="ORF">NCGR_LOCUS3616</name>
</gene>
<evidence type="ECO:0000313" key="2">
    <source>
        <dbReference type="Proteomes" id="UP000604825"/>
    </source>
</evidence>